<feature type="repeat" description="ANK" evidence="3">
    <location>
        <begin position="753"/>
        <end position="785"/>
    </location>
</feature>
<dbReference type="EMBL" id="JAAQRI010000028">
    <property type="protein sequence ID" value="KAF5647827.1"/>
    <property type="molecule type" value="Genomic_DNA"/>
</dbReference>
<dbReference type="SUPFAM" id="SSF48403">
    <property type="entry name" value="Ankyrin repeat"/>
    <property type="match status" value="4"/>
</dbReference>
<name>A0A8H5SBS4_9HYPO</name>
<dbReference type="RefSeq" id="XP_037211362.1">
    <property type="nucleotide sequence ID" value="XM_037347608.1"/>
</dbReference>
<reference evidence="4 5" key="1">
    <citation type="submission" date="2020-05" db="EMBL/GenBank/DDBJ databases">
        <title>Identification and distribution of gene clusters putatively required for synthesis of sphingolipid metabolism inhibitors in phylogenetically diverse species of the filamentous fungus Fusarium.</title>
        <authorList>
            <person name="Kim H.-S."/>
            <person name="Busman M."/>
            <person name="Brown D.W."/>
            <person name="Divon H."/>
            <person name="Uhlig S."/>
            <person name="Proctor R.H."/>
        </authorList>
    </citation>
    <scope>NUCLEOTIDE SEQUENCE [LARGE SCALE GENOMIC DNA]</scope>
    <source>
        <strain evidence="4 5">NRRL 66243</strain>
    </source>
</reference>
<organism evidence="4 5">
    <name type="scientific">Fusarium tjaetaba</name>
    <dbReference type="NCBI Taxonomy" id="1567544"/>
    <lineage>
        <taxon>Eukaryota</taxon>
        <taxon>Fungi</taxon>
        <taxon>Dikarya</taxon>
        <taxon>Ascomycota</taxon>
        <taxon>Pezizomycotina</taxon>
        <taxon>Sordariomycetes</taxon>
        <taxon>Hypocreomycetidae</taxon>
        <taxon>Hypocreales</taxon>
        <taxon>Nectriaceae</taxon>
        <taxon>Fusarium</taxon>
        <taxon>Fusarium fujikuroi species complex</taxon>
    </lineage>
</organism>
<keyword evidence="1" id="KW-0677">Repeat</keyword>
<evidence type="ECO:0000313" key="4">
    <source>
        <dbReference type="EMBL" id="KAF5647827.1"/>
    </source>
</evidence>
<sequence length="1332" mass="147981">MGYQDILIPRPRLEKSWAGLARIRLDQLDAAVTNAANSEYTSNIYFNSWQNGFESDLFREWYDNGAPVLNVLDALASIQLSTPQQMWAHKEEKPYISIYNHTFDFARSMELEIKKSLFQSTMSGEVGGRDLPGLVSSALQNNDTDLLEKIYCREGSKQIALFDQQRLGFSVLHTAIEHSSLDCLGLLLQWGFDRNARDEHGMAPIHMCFEDQGFEDGRELLRVLLNHGSDSLALDDRGETVWHIYARRGMYRMLKLIIQQKERDSALLAVSESGNTPVCSALIQGNRETIELLLEFCDKREHWKCSEPIYLAAAKLGSAKVVQKLIDIGVQYAEIDENQGNPLYWISLTSDLKCIEILKSLFSSEQRRKSDSRTPFESLLLRTVTGAGTRLQDVSVTMALLPDGLVSSSKRFGTLWPFLWAEVVPKAMSYGSMSHSYALEPFDELFTRLLEKGIARAYEEHFAGSALEPLAQGVCRDTISRLSQLTCKDPAQNPLPAYSGWNWLSQTFHVVADDAKHTEKLAKNTIMAQLLCEAIIHGDGNLAKLLLKLGVDCHIQAGRITSFELACLPGVSKDEQLLKHFLEHATPEHLARVGSFNGLGPFHLTAGLRRWRKGQHASIGKLKCLLATGASPNLPSSYLTPMTYHIDRCSMETAEALLDAGADPWLRVPESWDSVLMAIQSRNWTFLTNVSDHSTLKKHPPKWNQTWTLSHRSGNWFKTANALHLAALVGEVDAVEFYLYKHLLTDLNARDSDGQTPMHYAVWAGLAFVIQYLVKRGGNVHAESRSGMTRLNLAVREGHSECVRVLLNHGAGQKMGHIDKSPFVLASCSGNEAILNLLKDHLGDPSANGLIMNHKAGRNMEFSLILAIRHGNIDACQKLLDLGCPIDIEITPGKASGLKHPATPLMFAICERASIGVVKWLLDNNANVSAVSWNKLKRFYCTGFSAALRDSTFNPLIPATGNATNDQIVSDIYIMLNPTLDEMNPQGPLHIGAGLNDLAAFKALVAAGADIKQLDYDGSSPLHIAGAANALSVAEYLISSGARLNPISHHSYTPTLNACLTASSQVIQLLLKSGANCQTVNDSGDNCLTLFVTPRPIRRGPPNINAFKALLDAGIDLFARNKFGLDTARSILISNTPIYLYYILSHFPRFFNNRSLSWAAIELPWGASTHSLCALLLSRKLRLIRPLLNNKEFLDLSDLSTPGRHTFFCSSVISGSVEAVRNFLKYGANIQHACPDHGTPLIAALTYRRFDIVKILFLSGVEAFTDGFLAAGVPFMECDEKIKRWLLVERHYEQPKLEEMRWNTNHVPTKGAGVVIAEVEMEWHWRKNHGNA</sequence>
<dbReference type="Pfam" id="PF00023">
    <property type="entry name" value="Ank"/>
    <property type="match status" value="1"/>
</dbReference>
<dbReference type="PROSITE" id="PS50297">
    <property type="entry name" value="ANK_REP_REGION"/>
    <property type="match status" value="4"/>
</dbReference>
<evidence type="ECO:0000256" key="1">
    <source>
        <dbReference type="ARBA" id="ARBA00022737"/>
    </source>
</evidence>
<dbReference type="Gene3D" id="1.25.40.20">
    <property type="entry name" value="Ankyrin repeat-containing domain"/>
    <property type="match status" value="5"/>
</dbReference>
<accession>A0A8H5SBS4</accession>
<protein>
    <submittedName>
        <fullName evidence="4">Ankyrin repeat</fullName>
    </submittedName>
</protein>
<dbReference type="GeneID" id="59299878"/>
<proteinExistence type="predicted"/>
<gene>
    <name evidence="4" type="ORF">FTJAE_1510</name>
</gene>
<evidence type="ECO:0000256" key="2">
    <source>
        <dbReference type="ARBA" id="ARBA00023043"/>
    </source>
</evidence>
<feature type="repeat" description="ANK" evidence="3">
    <location>
        <begin position="1017"/>
        <end position="1049"/>
    </location>
</feature>
<feature type="repeat" description="ANK" evidence="3">
    <location>
        <begin position="167"/>
        <end position="199"/>
    </location>
</feature>
<evidence type="ECO:0000256" key="3">
    <source>
        <dbReference type="PROSITE-ProRule" id="PRU00023"/>
    </source>
</evidence>
<dbReference type="PANTHER" id="PTHR24198">
    <property type="entry name" value="ANKYRIN REPEAT AND PROTEIN KINASE DOMAIN-CONTAINING PROTEIN"/>
    <property type="match status" value="1"/>
</dbReference>
<evidence type="ECO:0000313" key="5">
    <source>
        <dbReference type="Proteomes" id="UP000530670"/>
    </source>
</evidence>
<feature type="repeat" description="ANK" evidence="3">
    <location>
        <begin position="786"/>
        <end position="811"/>
    </location>
</feature>
<keyword evidence="5" id="KW-1185">Reference proteome</keyword>
<dbReference type="PROSITE" id="PS50088">
    <property type="entry name" value="ANK_REPEAT"/>
    <property type="match status" value="5"/>
</dbReference>
<dbReference type="InterPro" id="IPR002110">
    <property type="entry name" value="Ankyrin_rpt"/>
</dbReference>
<dbReference type="Pfam" id="PF12796">
    <property type="entry name" value="Ank_2"/>
    <property type="match status" value="2"/>
</dbReference>
<comment type="caution">
    <text evidence="4">The sequence shown here is derived from an EMBL/GenBank/DDBJ whole genome shotgun (WGS) entry which is preliminary data.</text>
</comment>
<dbReference type="InterPro" id="IPR036770">
    <property type="entry name" value="Ankyrin_rpt-contain_sf"/>
</dbReference>
<dbReference type="Proteomes" id="UP000530670">
    <property type="component" value="Unassembled WGS sequence"/>
</dbReference>
<dbReference type="OrthoDB" id="194358at2759"/>
<dbReference type="PANTHER" id="PTHR24198:SF165">
    <property type="entry name" value="ANKYRIN REPEAT-CONTAINING PROTEIN-RELATED"/>
    <property type="match status" value="1"/>
</dbReference>
<keyword evidence="2 3" id="KW-0040">ANK repeat</keyword>
<feature type="repeat" description="ANK" evidence="3">
    <location>
        <begin position="984"/>
        <end position="1016"/>
    </location>
</feature>
<dbReference type="SMART" id="SM00248">
    <property type="entry name" value="ANK"/>
    <property type="match status" value="20"/>
</dbReference>